<keyword evidence="9" id="KW-1185">Reference proteome</keyword>
<comment type="caution">
    <text evidence="8">The sequence shown here is derived from an EMBL/GenBank/DDBJ whole genome shotgun (WGS) entry which is preliminary data.</text>
</comment>
<dbReference type="NCBIfam" id="TIGR01214">
    <property type="entry name" value="rmlD"/>
    <property type="match status" value="1"/>
</dbReference>
<dbReference type="RefSeq" id="WP_223577912.1">
    <property type="nucleotide sequence ID" value="NZ_BAABFU010000002.1"/>
</dbReference>
<comment type="pathway">
    <text evidence="1 6">Carbohydrate biosynthesis; dTDP-L-rhamnose biosynthesis.</text>
</comment>
<dbReference type="SUPFAM" id="SSF51735">
    <property type="entry name" value="NAD(P)-binding Rossmann-fold domains"/>
    <property type="match status" value="1"/>
</dbReference>
<feature type="domain" description="RmlD-like substrate binding" evidence="7">
    <location>
        <begin position="1"/>
        <end position="291"/>
    </location>
</feature>
<keyword evidence="6" id="KW-0560">Oxidoreductase</keyword>
<dbReference type="InterPro" id="IPR036291">
    <property type="entry name" value="NAD(P)-bd_dom_sf"/>
</dbReference>
<dbReference type="PANTHER" id="PTHR10491:SF4">
    <property type="entry name" value="METHIONINE ADENOSYLTRANSFERASE 2 SUBUNIT BETA"/>
    <property type="match status" value="1"/>
</dbReference>
<comment type="similarity">
    <text evidence="2 6">Belongs to the dTDP-4-dehydrorhamnose reductase family.</text>
</comment>
<dbReference type="Gene3D" id="3.40.50.720">
    <property type="entry name" value="NAD(P)-binding Rossmann-like Domain"/>
    <property type="match status" value="1"/>
</dbReference>
<sequence>MKVIISGADGQLGLCLRDVLEEQDITALFFNRGRLDVTKLSDCYEAVRSTGANIWINCSAYTAVDNAETDIDAANAVNYSGVENISKACDKHQVPLIHISTDYVFDGSADTPYAETINPNPKSIYGISKLKGERSIQQLLANYVIVRTSWLYSEYKSNFVKTMLSLAENRDNLTVVNDQVGSPTYARDLAESLISIAKKLSDNIEGYSGVYHFANKGCCSWFEFSKEIFSKSLDLGLIHKIPSVEPVPSTQFKTVAPRPLYSVLDSSKAELEFDLFNRPWDSALIDMLSRLKQLNFKTH</sequence>
<evidence type="ECO:0000256" key="1">
    <source>
        <dbReference type="ARBA" id="ARBA00004781"/>
    </source>
</evidence>
<evidence type="ECO:0000256" key="3">
    <source>
        <dbReference type="ARBA" id="ARBA00012929"/>
    </source>
</evidence>
<name>A0ABP8I0G4_9GAMM</name>
<dbReference type="CDD" id="cd05254">
    <property type="entry name" value="dTDP_HR_like_SDR_e"/>
    <property type="match status" value="1"/>
</dbReference>
<organism evidence="8 9">
    <name type="scientific">Kangiella taiwanensis</name>
    <dbReference type="NCBI Taxonomy" id="1079179"/>
    <lineage>
        <taxon>Bacteria</taxon>
        <taxon>Pseudomonadati</taxon>
        <taxon>Pseudomonadota</taxon>
        <taxon>Gammaproteobacteria</taxon>
        <taxon>Kangiellales</taxon>
        <taxon>Kangiellaceae</taxon>
        <taxon>Kangiella</taxon>
    </lineage>
</organism>
<evidence type="ECO:0000256" key="2">
    <source>
        <dbReference type="ARBA" id="ARBA00010944"/>
    </source>
</evidence>
<comment type="function">
    <text evidence="6">Catalyzes the reduction of dTDP-6-deoxy-L-lyxo-4-hexulose to yield dTDP-L-rhamnose.</text>
</comment>
<dbReference type="InterPro" id="IPR005913">
    <property type="entry name" value="dTDP_dehydrorham_reduct"/>
</dbReference>
<comment type="catalytic activity">
    <reaction evidence="5 6">
        <text>dTDP-beta-L-rhamnose + NADP(+) = dTDP-4-dehydro-beta-L-rhamnose + NADPH + H(+)</text>
        <dbReference type="Rhea" id="RHEA:21796"/>
        <dbReference type="ChEBI" id="CHEBI:15378"/>
        <dbReference type="ChEBI" id="CHEBI:57510"/>
        <dbReference type="ChEBI" id="CHEBI:57783"/>
        <dbReference type="ChEBI" id="CHEBI:58349"/>
        <dbReference type="ChEBI" id="CHEBI:62830"/>
        <dbReference type="EC" id="1.1.1.133"/>
    </reaction>
</comment>
<keyword evidence="6" id="KW-0521">NADP</keyword>
<proteinExistence type="inferred from homology"/>
<dbReference type="Pfam" id="PF04321">
    <property type="entry name" value="RmlD_sub_bind"/>
    <property type="match status" value="1"/>
</dbReference>
<evidence type="ECO:0000313" key="9">
    <source>
        <dbReference type="Proteomes" id="UP001501294"/>
    </source>
</evidence>
<evidence type="ECO:0000256" key="4">
    <source>
        <dbReference type="ARBA" id="ARBA00017099"/>
    </source>
</evidence>
<dbReference type="EMBL" id="BAABFU010000002">
    <property type="protein sequence ID" value="GAA4348815.1"/>
    <property type="molecule type" value="Genomic_DNA"/>
</dbReference>
<dbReference type="Gene3D" id="3.90.25.10">
    <property type="entry name" value="UDP-galactose 4-epimerase, domain 1"/>
    <property type="match status" value="1"/>
</dbReference>
<gene>
    <name evidence="8" type="primary">rfbD</name>
    <name evidence="8" type="ORF">GCM10023150_12580</name>
</gene>
<dbReference type="InterPro" id="IPR029903">
    <property type="entry name" value="RmlD-like-bd"/>
</dbReference>
<dbReference type="PANTHER" id="PTHR10491">
    <property type="entry name" value="DTDP-4-DEHYDRORHAMNOSE REDUCTASE"/>
    <property type="match status" value="1"/>
</dbReference>
<comment type="cofactor">
    <cofactor evidence="6">
        <name>Mg(2+)</name>
        <dbReference type="ChEBI" id="CHEBI:18420"/>
    </cofactor>
    <text evidence="6">Binds 1 Mg(2+) ion per monomer.</text>
</comment>
<dbReference type="Proteomes" id="UP001501294">
    <property type="component" value="Unassembled WGS sequence"/>
</dbReference>
<evidence type="ECO:0000256" key="6">
    <source>
        <dbReference type="RuleBase" id="RU364082"/>
    </source>
</evidence>
<reference evidence="9" key="1">
    <citation type="journal article" date="2019" name="Int. J. Syst. Evol. Microbiol.">
        <title>The Global Catalogue of Microorganisms (GCM) 10K type strain sequencing project: providing services to taxonomists for standard genome sequencing and annotation.</title>
        <authorList>
            <consortium name="The Broad Institute Genomics Platform"/>
            <consortium name="The Broad Institute Genome Sequencing Center for Infectious Disease"/>
            <person name="Wu L."/>
            <person name="Ma J."/>
        </authorList>
    </citation>
    <scope>NUCLEOTIDE SEQUENCE [LARGE SCALE GENOMIC DNA]</scope>
    <source>
        <strain evidence="9">JCM 17727</strain>
    </source>
</reference>
<evidence type="ECO:0000259" key="7">
    <source>
        <dbReference type="Pfam" id="PF04321"/>
    </source>
</evidence>
<accession>A0ABP8I0G4</accession>
<evidence type="ECO:0000256" key="5">
    <source>
        <dbReference type="ARBA" id="ARBA00048200"/>
    </source>
</evidence>
<dbReference type="EC" id="1.1.1.133" evidence="3 6"/>
<evidence type="ECO:0000313" key="8">
    <source>
        <dbReference type="EMBL" id="GAA4348815.1"/>
    </source>
</evidence>
<protein>
    <recommendedName>
        <fullName evidence="4 6">dTDP-4-dehydrorhamnose reductase</fullName>
        <ecNumber evidence="3 6">1.1.1.133</ecNumber>
    </recommendedName>
</protein>